<evidence type="ECO:0000313" key="3">
    <source>
        <dbReference type="EMBL" id="MBC8594153.1"/>
    </source>
</evidence>
<dbReference type="EMBL" id="JACRTF010000001">
    <property type="protein sequence ID" value="MBC8594153.1"/>
    <property type="molecule type" value="Genomic_DNA"/>
</dbReference>
<gene>
    <name evidence="3" type="ORF">H8744_13050</name>
</gene>
<sequence>MREICCYTILILFCSVPLAAQEVPFEGLHLDDLISVPGEARPGTFKFPLTPFSLSDIKTCRPDKSLLPHQKSSVLSKPYTIYPNATPKFKLTDKWSLSLSTNSVSDRHRSLRNLYTVGVYGGLTYGLTKNFQLKAGVHYQYNIALHRWEWACMTGITFSF</sequence>
<comment type="caution">
    <text evidence="3">The sequence shown here is derived from an EMBL/GenBank/DDBJ whole genome shotgun (WGS) entry which is preliminary data.</text>
</comment>
<dbReference type="RefSeq" id="WP_262435254.1">
    <property type="nucleotide sequence ID" value="NZ_JACRTF010000001.1"/>
</dbReference>
<feature type="signal peptide" evidence="1">
    <location>
        <begin position="1"/>
        <end position="20"/>
    </location>
</feature>
<organism evidence="3 4">
    <name type="scientific">Jilunia laotingensis</name>
    <dbReference type="NCBI Taxonomy" id="2763675"/>
    <lineage>
        <taxon>Bacteria</taxon>
        <taxon>Pseudomonadati</taxon>
        <taxon>Bacteroidota</taxon>
        <taxon>Bacteroidia</taxon>
        <taxon>Bacteroidales</taxon>
        <taxon>Bacteroidaceae</taxon>
        <taxon>Jilunia</taxon>
    </lineage>
</organism>
<keyword evidence="4" id="KW-1185">Reference proteome</keyword>
<feature type="chain" id="PRO_5038745022" description="Outer membrane porin F N-terminal domain-containing protein" evidence="1">
    <location>
        <begin position="21"/>
        <end position="160"/>
    </location>
</feature>
<feature type="domain" description="Outer membrane porin F N-terminal" evidence="2">
    <location>
        <begin position="103"/>
        <end position="160"/>
    </location>
</feature>
<dbReference type="InterPro" id="IPR008722">
    <property type="entry name" value="OprF_membrane_N"/>
</dbReference>
<dbReference type="AlphaFoldDB" id="A0A926F1W7"/>
<accession>A0A926F1W7</accession>
<reference evidence="3" key="1">
    <citation type="submission" date="2020-08" db="EMBL/GenBank/DDBJ databases">
        <title>Genome public.</title>
        <authorList>
            <person name="Liu C."/>
            <person name="Sun Q."/>
        </authorList>
    </citation>
    <scope>NUCLEOTIDE SEQUENCE</scope>
    <source>
        <strain evidence="3">N12</strain>
    </source>
</reference>
<protein>
    <recommendedName>
        <fullName evidence="2">Outer membrane porin F N-terminal domain-containing protein</fullName>
    </recommendedName>
</protein>
<evidence type="ECO:0000313" key="4">
    <source>
        <dbReference type="Proteomes" id="UP000651085"/>
    </source>
</evidence>
<name>A0A926F1W7_9BACT</name>
<keyword evidence="1" id="KW-0732">Signal</keyword>
<dbReference type="Pfam" id="PF05736">
    <property type="entry name" value="OprF"/>
    <property type="match status" value="1"/>
</dbReference>
<evidence type="ECO:0000259" key="2">
    <source>
        <dbReference type="Pfam" id="PF05736"/>
    </source>
</evidence>
<dbReference type="Proteomes" id="UP000651085">
    <property type="component" value="Unassembled WGS sequence"/>
</dbReference>
<proteinExistence type="predicted"/>
<evidence type="ECO:0000256" key="1">
    <source>
        <dbReference type="SAM" id="SignalP"/>
    </source>
</evidence>